<keyword evidence="3" id="KW-1185">Reference proteome</keyword>
<evidence type="ECO:0000313" key="3">
    <source>
        <dbReference type="Proteomes" id="UP000257109"/>
    </source>
</evidence>
<evidence type="ECO:0000256" key="1">
    <source>
        <dbReference type="SAM" id="MobiDB-lite"/>
    </source>
</evidence>
<feature type="region of interest" description="Disordered" evidence="1">
    <location>
        <begin position="1"/>
        <end position="21"/>
    </location>
</feature>
<protein>
    <submittedName>
        <fullName evidence="2">Uncharacterized protein</fullName>
    </submittedName>
</protein>
<dbReference type="EMBL" id="QJKJ01000746">
    <property type="protein sequence ID" value="RDY10931.1"/>
    <property type="molecule type" value="Genomic_DNA"/>
</dbReference>
<accession>A0A371I7C1</accession>
<comment type="caution">
    <text evidence="2">The sequence shown here is derived from an EMBL/GenBank/DDBJ whole genome shotgun (WGS) entry which is preliminary data.</text>
</comment>
<evidence type="ECO:0000313" key="2">
    <source>
        <dbReference type="EMBL" id="RDY10931.1"/>
    </source>
</evidence>
<gene>
    <name evidence="2" type="ORF">CR513_04476</name>
</gene>
<reference evidence="2" key="1">
    <citation type="submission" date="2018-05" db="EMBL/GenBank/DDBJ databases">
        <title>Draft genome of Mucuna pruriens seed.</title>
        <authorList>
            <person name="Nnadi N.E."/>
            <person name="Vos R."/>
            <person name="Hasami M.H."/>
            <person name="Devisetty U.K."/>
            <person name="Aguiy J.C."/>
        </authorList>
    </citation>
    <scope>NUCLEOTIDE SEQUENCE [LARGE SCALE GENOMIC DNA]</scope>
    <source>
        <strain evidence="2">JCA_2017</strain>
    </source>
</reference>
<proteinExistence type="predicted"/>
<organism evidence="2 3">
    <name type="scientific">Mucuna pruriens</name>
    <name type="common">Velvet bean</name>
    <name type="synonym">Dolichos pruriens</name>
    <dbReference type="NCBI Taxonomy" id="157652"/>
    <lineage>
        <taxon>Eukaryota</taxon>
        <taxon>Viridiplantae</taxon>
        <taxon>Streptophyta</taxon>
        <taxon>Embryophyta</taxon>
        <taxon>Tracheophyta</taxon>
        <taxon>Spermatophyta</taxon>
        <taxon>Magnoliopsida</taxon>
        <taxon>eudicotyledons</taxon>
        <taxon>Gunneridae</taxon>
        <taxon>Pentapetalae</taxon>
        <taxon>rosids</taxon>
        <taxon>fabids</taxon>
        <taxon>Fabales</taxon>
        <taxon>Fabaceae</taxon>
        <taxon>Papilionoideae</taxon>
        <taxon>50 kb inversion clade</taxon>
        <taxon>NPAAA clade</taxon>
        <taxon>indigoferoid/millettioid clade</taxon>
        <taxon>Phaseoleae</taxon>
        <taxon>Mucuna</taxon>
    </lineage>
</organism>
<dbReference type="AlphaFoldDB" id="A0A371I7C1"/>
<name>A0A371I7C1_MUCPR</name>
<dbReference type="Proteomes" id="UP000257109">
    <property type="component" value="Unassembled WGS sequence"/>
</dbReference>
<feature type="non-terminal residue" evidence="2">
    <location>
        <position position="1"/>
    </location>
</feature>
<sequence length="244" mass="27253">MEPSVPIEKVPNMPTKLASNSTTISIGGLSSNDVSLQEEDKDFKKSRLCEPIMGLLVGLHISIANANGGLSSVTRVGVVMLSPTLLLSNTLFVPSFSHKLLPNILTKEIIGHSTKRWDYTIWSILALIEQVICITCITSKGNKFFFKLGHLSFGYLKHTLTTSSQSIHSRFCSTFTSDTNRRGKEESKKDMTQTTKYDLQRPLTKDRLKRLKAEVLKNVDLFRGQGVSKLKLDYASKWITSTLK</sequence>